<evidence type="ECO:0000256" key="4">
    <source>
        <dbReference type="ARBA" id="ARBA00022801"/>
    </source>
</evidence>
<evidence type="ECO:0000256" key="6">
    <source>
        <dbReference type="ARBA" id="ARBA00022833"/>
    </source>
</evidence>
<proteinExistence type="predicted"/>
<evidence type="ECO:0000256" key="1">
    <source>
        <dbReference type="ARBA" id="ARBA00022723"/>
    </source>
</evidence>
<dbReference type="GO" id="GO:0005634">
    <property type="term" value="C:nucleus"/>
    <property type="evidence" value="ECO:0007669"/>
    <property type="project" value="TreeGrafter"/>
</dbReference>
<dbReference type="Pfam" id="PF00271">
    <property type="entry name" value="Helicase_C"/>
    <property type="match status" value="1"/>
</dbReference>
<keyword evidence="3" id="KW-0863">Zinc-finger</keyword>
<accession>A0A6C0ECW9</accession>
<keyword evidence="7" id="KW-0067">ATP-binding</keyword>
<reference evidence="9" key="1">
    <citation type="journal article" date="2020" name="Nature">
        <title>Giant virus diversity and host interactions through global metagenomics.</title>
        <authorList>
            <person name="Schulz F."/>
            <person name="Roux S."/>
            <person name="Paez-Espino D."/>
            <person name="Jungbluth S."/>
            <person name="Walsh D.A."/>
            <person name="Denef V.J."/>
            <person name="McMahon K.D."/>
            <person name="Konstantinidis K.T."/>
            <person name="Eloe-Fadrosh E.A."/>
            <person name="Kyrpides N.C."/>
            <person name="Woyke T."/>
        </authorList>
    </citation>
    <scope>NUCLEOTIDE SEQUENCE</scope>
    <source>
        <strain evidence="9">GVMAG-M-3300023179-2</strain>
    </source>
</reference>
<evidence type="ECO:0000256" key="5">
    <source>
        <dbReference type="ARBA" id="ARBA00022806"/>
    </source>
</evidence>
<dbReference type="SMART" id="SM00487">
    <property type="entry name" value="DEXDc"/>
    <property type="match status" value="1"/>
</dbReference>
<keyword evidence="6" id="KW-0862">Zinc</keyword>
<keyword evidence="1" id="KW-0479">Metal-binding</keyword>
<dbReference type="InterPro" id="IPR000330">
    <property type="entry name" value="SNF2_N"/>
</dbReference>
<evidence type="ECO:0000259" key="8">
    <source>
        <dbReference type="PROSITE" id="PS50089"/>
    </source>
</evidence>
<dbReference type="EMBL" id="MN739799">
    <property type="protein sequence ID" value="QHT26582.1"/>
    <property type="molecule type" value="Genomic_DNA"/>
</dbReference>
<dbReference type="InterPro" id="IPR013083">
    <property type="entry name" value="Znf_RING/FYVE/PHD"/>
</dbReference>
<evidence type="ECO:0000313" key="9">
    <source>
        <dbReference type="EMBL" id="QHT26582.1"/>
    </source>
</evidence>
<keyword evidence="4" id="KW-0378">Hydrolase</keyword>
<dbReference type="PANTHER" id="PTHR45626">
    <property type="entry name" value="TRANSCRIPTION TERMINATION FACTOR 2-RELATED"/>
    <property type="match status" value="1"/>
</dbReference>
<protein>
    <recommendedName>
        <fullName evidence="8">RING-type domain-containing protein</fullName>
    </recommendedName>
</protein>
<dbReference type="InterPro" id="IPR038718">
    <property type="entry name" value="SNF2-like_sf"/>
</dbReference>
<dbReference type="Gene3D" id="3.40.50.300">
    <property type="entry name" value="P-loop containing nucleotide triphosphate hydrolases"/>
    <property type="match status" value="1"/>
</dbReference>
<name>A0A6C0ECW9_9ZZZZ</name>
<keyword evidence="2" id="KW-0547">Nucleotide-binding</keyword>
<feature type="domain" description="RING-type" evidence="8">
    <location>
        <begin position="606"/>
        <end position="644"/>
    </location>
</feature>
<dbReference type="CDD" id="cd18793">
    <property type="entry name" value="SF2_C_SNF"/>
    <property type="match status" value="1"/>
</dbReference>
<dbReference type="SUPFAM" id="SSF57850">
    <property type="entry name" value="RING/U-box"/>
    <property type="match status" value="1"/>
</dbReference>
<dbReference type="SUPFAM" id="SSF52540">
    <property type="entry name" value="P-loop containing nucleoside triphosphate hydrolases"/>
    <property type="match status" value="2"/>
</dbReference>
<dbReference type="AlphaFoldDB" id="A0A6C0ECW9"/>
<evidence type="ECO:0000256" key="7">
    <source>
        <dbReference type="ARBA" id="ARBA00022840"/>
    </source>
</evidence>
<dbReference type="PROSITE" id="PS00518">
    <property type="entry name" value="ZF_RING_1"/>
    <property type="match status" value="1"/>
</dbReference>
<dbReference type="Gene3D" id="3.40.50.10810">
    <property type="entry name" value="Tandem AAA-ATPase domain"/>
    <property type="match status" value="1"/>
</dbReference>
<dbReference type="GO" id="GO:0008270">
    <property type="term" value="F:zinc ion binding"/>
    <property type="evidence" value="ECO:0007669"/>
    <property type="project" value="UniProtKB-KW"/>
</dbReference>
<dbReference type="GO" id="GO:0006281">
    <property type="term" value="P:DNA repair"/>
    <property type="evidence" value="ECO:0007669"/>
    <property type="project" value="TreeGrafter"/>
</dbReference>
<dbReference type="Gene3D" id="3.30.40.10">
    <property type="entry name" value="Zinc/RING finger domain, C3HC4 (zinc finger)"/>
    <property type="match status" value="1"/>
</dbReference>
<dbReference type="InterPro" id="IPR049730">
    <property type="entry name" value="SNF2/RAD54-like_C"/>
</dbReference>
<dbReference type="GO" id="GO:0004386">
    <property type="term" value="F:helicase activity"/>
    <property type="evidence" value="ECO:0007669"/>
    <property type="project" value="UniProtKB-KW"/>
</dbReference>
<sequence>MEISKGIFRIETNTDIVPSDIKLIGFNIDGYIIFKYKINSKICYIQYCPEKKVQNYLFFEIINNSPLWAIKYEVNPYMSWSPNLYFFDVKFIINIESFLINDYINMSVALNYIIYDLYLQYPIFLNNDFVNKSIKPHIKGIIPSKDFKIQLYDYQKKTLAKMLEIEKNNIDYNVEYTLNIEFNGTNILFDPISNSKVNNKMFFNIKTNGGILADDMGLGKTISCIALITSNPPINNLPLLKLSKISSINKINSRATLILCPSHLTKQWETEIIRSNPKLKILLILSKTDYNKLTFSHFINSDIIITSHQFIMNFKFYPTLHYQYCTASTFNFDHRNTIIEEFISNNINSNTDINQLTNPIFEFFNFHRFILDEGHEIFGELLSTIVLGKYMSKWVTNIDANYYWYVSGTPFINFIGLKNCAKFIQLKLEDTSRDIIFDYSINNLSNNNHILMNFMNKDYIWNNILHKICVRHRKEDITEEINIPGYEEKIIWVKLTDLERQLYNTKKLKASSIYLQQLCCHPMIVESSKKIFGDVEIDLSLMQDKLISYHKNNYEIYKDKLTKLDESKQEYFMLKKNYETQMIESKYLYTILEKLNSNNVLSDEICSICMDQINNPTLTSCGHLFCYDCLKLSLSFKKICPLCKSNLNGKDIMVVNKKNDNQDTNPLIQKYGSKLGKLVSIIRHLVLRDDARIIIFSQWDDMLTLLGKTLAENEIDNSFVKGNVWSRNSAISKFKKGKNNDGSINKVIMLSLKNAASGTNLTEATHIFFVEPIDASEDEIKSIECQAIARGCRIGQKNKIQLIRILIENSIEEDIYRKHYNKDIIISNEIEIIV</sequence>
<dbReference type="InterPro" id="IPR027417">
    <property type="entry name" value="P-loop_NTPase"/>
</dbReference>
<dbReference type="Pfam" id="PF00176">
    <property type="entry name" value="SNF2-rel_dom"/>
    <property type="match status" value="1"/>
</dbReference>
<dbReference type="GO" id="GO:0016787">
    <property type="term" value="F:hydrolase activity"/>
    <property type="evidence" value="ECO:0007669"/>
    <property type="project" value="UniProtKB-KW"/>
</dbReference>
<dbReference type="PANTHER" id="PTHR45626:SF51">
    <property type="entry name" value="SNF2-RELATED DOMAIN-CONTAINING PROTEIN"/>
    <property type="match status" value="1"/>
</dbReference>
<organism evidence="9">
    <name type="scientific">viral metagenome</name>
    <dbReference type="NCBI Taxonomy" id="1070528"/>
    <lineage>
        <taxon>unclassified sequences</taxon>
        <taxon>metagenomes</taxon>
        <taxon>organismal metagenomes</taxon>
    </lineage>
</organism>
<dbReference type="SMART" id="SM00184">
    <property type="entry name" value="RING"/>
    <property type="match status" value="1"/>
</dbReference>
<dbReference type="PROSITE" id="PS50089">
    <property type="entry name" value="ZF_RING_2"/>
    <property type="match status" value="1"/>
</dbReference>
<keyword evidence="5" id="KW-0347">Helicase</keyword>
<dbReference type="InterPro" id="IPR017907">
    <property type="entry name" value="Znf_RING_CS"/>
</dbReference>
<dbReference type="InterPro" id="IPR050628">
    <property type="entry name" value="SNF2_RAD54_helicase_TF"/>
</dbReference>
<dbReference type="InterPro" id="IPR001650">
    <property type="entry name" value="Helicase_C-like"/>
</dbReference>
<evidence type="ECO:0000256" key="2">
    <source>
        <dbReference type="ARBA" id="ARBA00022741"/>
    </source>
</evidence>
<dbReference type="InterPro" id="IPR014001">
    <property type="entry name" value="Helicase_ATP-bd"/>
</dbReference>
<dbReference type="InterPro" id="IPR001841">
    <property type="entry name" value="Znf_RING"/>
</dbReference>
<dbReference type="GO" id="GO:0005524">
    <property type="term" value="F:ATP binding"/>
    <property type="evidence" value="ECO:0007669"/>
    <property type="project" value="UniProtKB-KW"/>
</dbReference>
<evidence type="ECO:0000256" key="3">
    <source>
        <dbReference type="ARBA" id="ARBA00022771"/>
    </source>
</evidence>
<dbReference type="Pfam" id="PF13923">
    <property type="entry name" value="zf-C3HC4_2"/>
    <property type="match status" value="1"/>
</dbReference>
<dbReference type="GO" id="GO:0008094">
    <property type="term" value="F:ATP-dependent activity, acting on DNA"/>
    <property type="evidence" value="ECO:0007669"/>
    <property type="project" value="TreeGrafter"/>
</dbReference>